<sequence>METIKLSEQDIVNAICLHTADKKQVEPQEVEVELLWDEQYGFSSEIYTHGRKQVLIEANMLEAIRFWIDRELQRDPFSAGIQLQLEDEEGIVAYLRY</sequence>
<protein>
    <recommendedName>
        <fullName evidence="3">DUF2653 domain-containing protein</fullName>
    </recommendedName>
</protein>
<gene>
    <name evidence="1" type="ORF">BEP19_01225</name>
</gene>
<accession>A0A419SMU4</accession>
<organism evidence="1 2">
    <name type="scientific">Ammoniphilus oxalaticus</name>
    <dbReference type="NCBI Taxonomy" id="66863"/>
    <lineage>
        <taxon>Bacteria</taxon>
        <taxon>Bacillati</taxon>
        <taxon>Bacillota</taxon>
        <taxon>Bacilli</taxon>
        <taxon>Bacillales</taxon>
        <taxon>Paenibacillaceae</taxon>
        <taxon>Aneurinibacillus group</taxon>
        <taxon>Ammoniphilus</taxon>
    </lineage>
</organism>
<dbReference type="EMBL" id="MCHY01000006">
    <property type="protein sequence ID" value="RKD25595.1"/>
    <property type="molecule type" value="Genomic_DNA"/>
</dbReference>
<comment type="caution">
    <text evidence="1">The sequence shown here is derived from an EMBL/GenBank/DDBJ whole genome shotgun (WGS) entry which is preliminary data.</text>
</comment>
<reference evidence="1 2" key="1">
    <citation type="submission" date="2016-08" db="EMBL/GenBank/DDBJ databases">
        <title>Novel Firmicute Genomes.</title>
        <authorList>
            <person name="Poppleton D.I."/>
            <person name="Gribaldo S."/>
        </authorList>
    </citation>
    <scope>NUCLEOTIDE SEQUENCE [LARGE SCALE GENOMIC DNA]</scope>
    <source>
        <strain evidence="1 2">RAOx-1</strain>
    </source>
</reference>
<dbReference type="OrthoDB" id="2360753at2"/>
<evidence type="ECO:0000313" key="2">
    <source>
        <dbReference type="Proteomes" id="UP000284219"/>
    </source>
</evidence>
<evidence type="ECO:0000313" key="1">
    <source>
        <dbReference type="EMBL" id="RKD25595.1"/>
    </source>
</evidence>
<dbReference type="InterPro" id="IPR020516">
    <property type="entry name" value="Uncharacterised_YxcD"/>
</dbReference>
<keyword evidence="2" id="KW-1185">Reference proteome</keyword>
<dbReference type="Pfam" id="PF10850">
    <property type="entry name" value="DUF2653"/>
    <property type="match status" value="1"/>
</dbReference>
<dbReference type="AlphaFoldDB" id="A0A419SMU4"/>
<evidence type="ECO:0008006" key="3">
    <source>
        <dbReference type="Google" id="ProtNLM"/>
    </source>
</evidence>
<dbReference type="Proteomes" id="UP000284219">
    <property type="component" value="Unassembled WGS sequence"/>
</dbReference>
<dbReference type="RefSeq" id="WP_120188264.1">
    <property type="nucleotide sequence ID" value="NZ_MCHY01000006.1"/>
</dbReference>
<name>A0A419SMU4_9BACL</name>
<proteinExistence type="predicted"/>